<dbReference type="Gene3D" id="2.130.10.130">
    <property type="entry name" value="Integrin alpha, N-terminal"/>
    <property type="match status" value="1"/>
</dbReference>
<gene>
    <name evidence="4" type="ORF">KC729_12980</name>
</gene>
<reference evidence="4" key="2">
    <citation type="journal article" date="2021" name="Microbiome">
        <title>Successional dynamics and alternative stable states in a saline activated sludge microbial community over 9 years.</title>
        <authorList>
            <person name="Wang Y."/>
            <person name="Ye J."/>
            <person name="Ju F."/>
            <person name="Liu L."/>
            <person name="Boyd J.A."/>
            <person name="Deng Y."/>
            <person name="Parks D.H."/>
            <person name="Jiang X."/>
            <person name="Yin X."/>
            <person name="Woodcroft B.J."/>
            <person name="Tyson G.W."/>
            <person name="Hugenholtz P."/>
            <person name="Polz M.F."/>
            <person name="Zhang T."/>
        </authorList>
    </citation>
    <scope>NUCLEOTIDE SEQUENCE</scope>
    <source>
        <strain evidence="4">HKST-UBA01</strain>
    </source>
</reference>
<organism evidence="4 5">
    <name type="scientific">Eiseniibacteriota bacterium</name>
    <dbReference type="NCBI Taxonomy" id="2212470"/>
    <lineage>
        <taxon>Bacteria</taxon>
        <taxon>Candidatus Eiseniibacteriota</taxon>
    </lineage>
</organism>
<dbReference type="Pfam" id="PF07593">
    <property type="entry name" value="UnbV_ASPIC"/>
    <property type="match status" value="1"/>
</dbReference>
<evidence type="ECO:0000313" key="5">
    <source>
        <dbReference type="Proteomes" id="UP000697710"/>
    </source>
</evidence>
<dbReference type="NCBIfam" id="TIGR04183">
    <property type="entry name" value="Por_Secre_tail"/>
    <property type="match status" value="1"/>
</dbReference>
<evidence type="ECO:0000259" key="2">
    <source>
        <dbReference type="Pfam" id="PF07593"/>
    </source>
</evidence>
<dbReference type="Pfam" id="PF13860">
    <property type="entry name" value="FlgD_ig"/>
    <property type="match status" value="1"/>
</dbReference>
<keyword evidence="1" id="KW-0732">Signal</keyword>
<comment type="caution">
    <text evidence="4">The sequence shown here is derived from an EMBL/GenBank/DDBJ whole genome shotgun (WGS) entry which is preliminary data.</text>
</comment>
<proteinExistence type="predicted"/>
<accession>A0A956LZG7</accession>
<evidence type="ECO:0000313" key="4">
    <source>
        <dbReference type="EMBL" id="MCA9728595.1"/>
    </source>
</evidence>
<dbReference type="InterPro" id="IPR028994">
    <property type="entry name" value="Integrin_alpha_N"/>
</dbReference>
<feature type="domain" description="FlgD/Vpr Ig-like" evidence="3">
    <location>
        <begin position="288"/>
        <end position="346"/>
    </location>
</feature>
<evidence type="ECO:0000256" key="1">
    <source>
        <dbReference type="ARBA" id="ARBA00022729"/>
    </source>
</evidence>
<reference evidence="4" key="1">
    <citation type="submission" date="2020-04" db="EMBL/GenBank/DDBJ databases">
        <authorList>
            <person name="Zhang T."/>
        </authorList>
    </citation>
    <scope>NUCLEOTIDE SEQUENCE</scope>
    <source>
        <strain evidence="4">HKST-UBA01</strain>
    </source>
</reference>
<sequence>TRVYRNDAGTFTDINAGLQDLGFPGVAWGDYDNDGDLDAYMTNWGGPLGGVANRLYRHESDGTFTAITGQPITDDVSVSLASVWADFDNDGDLDCYVGNDGARQDRLYVNQGDGTFVADTSTPVTTPLQARRGACAGDYDNDGDVDLFVEGPATSRALYRNDDESNNGFLSVKLVGTTSNPSAIGAKVHVLATIGGNAVWQRRDISGQDSFNGHNDQRAHFGLGDATGVDSLYVEWPSGMATSLGPLLPNQFLTVTEGATSGVEEGQLAPRLSLDSAPNPFSDSSRIRWQLAEVGPVTLTVHDATGRLVRTLVSAQAAQPGAFTTQWDGADSHGRQVPAGVYLYRLEDGRAATTHTVVRVQ</sequence>
<dbReference type="Proteomes" id="UP000697710">
    <property type="component" value="Unassembled WGS sequence"/>
</dbReference>
<feature type="non-terminal residue" evidence="4">
    <location>
        <position position="1"/>
    </location>
</feature>
<dbReference type="PANTHER" id="PTHR16026:SF0">
    <property type="entry name" value="CARTILAGE ACIDIC PROTEIN 1"/>
    <property type="match status" value="1"/>
</dbReference>
<dbReference type="InterPro" id="IPR011519">
    <property type="entry name" value="UnbV_ASPIC"/>
</dbReference>
<dbReference type="PANTHER" id="PTHR16026">
    <property type="entry name" value="CARTILAGE ACIDIC PROTEIN 1"/>
    <property type="match status" value="1"/>
</dbReference>
<name>A0A956LZG7_UNCEI</name>
<dbReference type="InterPro" id="IPR025965">
    <property type="entry name" value="FlgD/Vpr_Ig-like"/>
</dbReference>
<dbReference type="InterPro" id="IPR027039">
    <property type="entry name" value="Crtac1"/>
</dbReference>
<dbReference type="InterPro" id="IPR013517">
    <property type="entry name" value="FG-GAP"/>
</dbReference>
<dbReference type="SUPFAM" id="SSF69318">
    <property type="entry name" value="Integrin alpha N-terminal domain"/>
    <property type="match status" value="1"/>
</dbReference>
<protein>
    <submittedName>
        <fullName evidence="4">VCBS repeat-containing protein</fullName>
    </submittedName>
</protein>
<dbReference type="Gene3D" id="2.60.40.4070">
    <property type="match status" value="1"/>
</dbReference>
<dbReference type="AlphaFoldDB" id="A0A956LZG7"/>
<evidence type="ECO:0000259" key="3">
    <source>
        <dbReference type="Pfam" id="PF13860"/>
    </source>
</evidence>
<dbReference type="Pfam" id="PF13517">
    <property type="entry name" value="FG-GAP_3"/>
    <property type="match status" value="1"/>
</dbReference>
<dbReference type="EMBL" id="JAGQHR010000426">
    <property type="protein sequence ID" value="MCA9728595.1"/>
    <property type="molecule type" value="Genomic_DNA"/>
</dbReference>
<dbReference type="InterPro" id="IPR026444">
    <property type="entry name" value="Secre_tail"/>
</dbReference>
<feature type="domain" description="ASPIC/UnbV" evidence="2">
    <location>
        <begin position="183"/>
        <end position="254"/>
    </location>
</feature>